<dbReference type="EMBL" id="KN822963">
    <property type="protein sequence ID" value="KIO31482.1"/>
    <property type="molecule type" value="Genomic_DNA"/>
</dbReference>
<accession>A0A0C3MCK0</accession>
<reference evidence="2 3" key="1">
    <citation type="submission" date="2014-04" db="EMBL/GenBank/DDBJ databases">
        <authorList>
            <consortium name="DOE Joint Genome Institute"/>
            <person name="Kuo A."/>
            <person name="Girlanda M."/>
            <person name="Perotto S."/>
            <person name="Kohler A."/>
            <person name="Nagy L.G."/>
            <person name="Floudas D."/>
            <person name="Copeland A."/>
            <person name="Barry K.W."/>
            <person name="Cichocki N."/>
            <person name="Veneault-Fourrey C."/>
            <person name="LaButti K."/>
            <person name="Lindquist E.A."/>
            <person name="Lipzen A."/>
            <person name="Lundell T."/>
            <person name="Morin E."/>
            <person name="Murat C."/>
            <person name="Sun H."/>
            <person name="Tunlid A."/>
            <person name="Henrissat B."/>
            <person name="Grigoriev I.V."/>
            <person name="Hibbett D.S."/>
            <person name="Martin F."/>
            <person name="Nordberg H.P."/>
            <person name="Cantor M.N."/>
            <person name="Hua S.X."/>
        </authorList>
    </citation>
    <scope>NUCLEOTIDE SEQUENCE [LARGE SCALE GENOMIC DNA]</scope>
    <source>
        <strain evidence="2 3">MUT 4182</strain>
    </source>
</reference>
<reference evidence="3" key="2">
    <citation type="submission" date="2015-01" db="EMBL/GenBank/DDBJ databases">
        <title>Evolutionary Origins and Diversification of the Mycorrhizal Mutualists.</title>
        <authorList>
            <consortium name="DOE Joint Genome Institute"/>
            <consortium name="Mycorrhizal Genomics Consortium"/>
            <person name="Kohler A."/>
            <person name="Kuo A."/>
            <person name="Nagy L.G."/>
            <person name="Floudas D."/>
            <person name="Copeland A."/>
            <person name="Barry K.W."/>
            <person name="Cichocki N."/>
            <person name="Veneault-Fourrey C."/>
            <person name="LaButti K."/>
            <person name="Lindquist E.A."/>
            <person name="Lipzen A."/>
            <person name="Lundell T."/>
            <person name="Morin E."/>
            <person name="Murat C."/>
            <person name="Riley R."/>
            <person name="Ohm R."/>
            <person name="Sun H."/>
            <person name="Tunlid A."/>
            <person name="Henrissat B."/>
            <person name="Grigoriev I.V."/>
            <person name="Hibbett D.S."/>
            <person name="Martin F."/>
        </authorList>
    </citation>
    <scope>NUCLEOTIDE SEQUENCE [LARGE SCALE GENOMIC DNA]</scope>
    <source>
        <strain evidence="3">MUT 4182</strain>
    </source>
</reference>
<evidence type="ECO:0000313" key="2">
    <source>
        <dbReference type="EMBL" id="KIO31482.1"/>
    </source>
</evidence>
<protein>
    <submittedName>
        <fullName evidence="2">Uncharacterized protein</fullName>
    </submittedName>
</protein>
<evidence type="ECO:0000256" key="1">
    <source>
        <dbReference type="SAM" id="MobiDB-lite"/>
    </source>
</evidence>
<evidence type="ECO:0000313" key="3">
    <source>
        <dbReference type="Proteomes" id="UP000054248"/>
    </source>
</evidence>
<name>A0A0C3MCK0_9AGAM</name>
<dbReference type="HOGENOM" id="CLU_2198931_0_0_1"/>
<feature type="region of interest" description="Disordered" evidence="1">
    <location>
        <begin position="40"/>
        <end position="63"/>
    </location>
</feature>
<proteinExistence type="predicted"/>
<dbReference type="AlphaFoldDB" id="A0A0C3MCK0"/>
<organism evidence="2 3">
    <name type="scientific">Tulasnella calospora MUT 4182</name>
    <dbReference type="NCBI Taxonomy" id="1051891"/>
    <lineage>
        <taxon>Eukaryota</taxon>
        <taxon>Fungi</taxon>
        <taxon>Dikarya</taxon>
        <taxon>Basidiomycota</taxon>
        <taxon>Agaricomycotina</taxon>
        <taxon>Agaricomycetes</taxon>
        <taxon>Cantharellales</taxon>
        <taxon>Tulasnellaceae</taxon>
        <taxon>Tulasnella</taxon>
    </lineage>
</organism>
<sequence>MAYTNVLEVGTRSLCLLFFSSSSRQVSILTICYSNRYQSQHSTSMHSKSPPDIPTSTNDYRSHSHRQPATIFKYIQKKFHLDSFFSSMIALLTEFTQVNHYPTPFFFI</sequence>
<keyword evidence="3" id="KW-1185">Reference proteome</keyword>
<dbReference type="Proteomes" id="UP000054248">
    <property type="component" value="Unassembled WGS sequence"/>
</dbReference>
<gene>
    <name evidence="2" type="ORF">M407DRAFT_133700</name>
</gene>